<dbReference type="KEGG" id="kol:Kole_2123"/>
<evidence type="ECO:0000259" key="11">
    <source>
        <dbReference type="Pfam" id="PF01467"/>
    </source>
</evidence>
<evidence type="ECO:0000313" key="12">
    <source>
        <dbReference type="EMBL" id="ACR80800.1"/>
    </source>
</evidence>
<dbReference type="GO" id="GO:0004515">
    <property type="term" value="F:nicotinate-nucleotide adenylyltransferase activity"/>
    <property type="evidence" value="ECO:0007669"/>
    <property type="project" value="UniProtKB-UniRule"/>
</dbReference>
<dbReference type="HOGENOM" id="CLU_069765_3_2_0"/>
<evidence type="ECO:0000256" key="8">
    <source>
        <dbReference type="ARBA" id="ARBA00023027"/>
    </source>
</evidence>
<dbReference type="Gene3D" id="3.40.50.620">
    <property type="entry name" value="HUPs"/>
    <property type="match status" value="1"/>
</dbReference>
<dbReference type="OrthoDB" id="5295945at2"/>
<dbReference type="EMBL" id="CP001634">
    <property type="protein sequence ID" value="ACR80800.1"/>
    <property type="molecule type" value="Genomic_DNA"/>
</dbReference>
<dbReference type="NCBIfam" id="TIGR00125">
    <property type="entry name" value="cyt_tran_rel"/>
    <property type="match status" value="1"/>
</dbReference>
<gene>
    <name evidence="10" type="primary">nadD</name>
    <name evidence="12" type="ordered locus">Kole_2123</name>
</gene>
<dbReference type="HAMAP" id="MF_00244">
    <property type="entry name" value="NaMN_adenylyltr"/>
    <property type="match status" value="1"/>
</dbReference>
<name>C5CI98_KOSOT</name>
<dbReference type="GO" id="GO:0005524">
    <property type="term" value="F:ATP binding"/>
    <property type="evidence" value="ECO:0007669"/>
    <property type="project" value="UniProtKB-KW"/>
</dbReference>
<dbReference type="AlphaFoldDB" id="C5CI98"/>
<keyword evidence="6 10" id="KW-0547">Nucleotide-binding</keyword>
<evidence type="ECO:0000256" key="2">
    <source>
        <dbReference type="ARBA" id="ARBA00005019"/>
    </source>
</evidence>
<dbReference type="RefSeq" id="WP_015869441.1">
    <property type="nucleotide sequence ID" value="NC_012785.1"/>
</dbReference>
<evidence type="ECO:0000313" key="13">
    <source>
        <dbReference type="Proteomes" id="UP000002382"/>
    </source>
</evidence>
<dbReference type="SUPFAM" id="SSF52374">
    <property type="entry name" value="Nucleotidylyl transferase"/>
    <property type="match status" value="1"/>
</dbReference>
<dbReference type="InterPro" id="IPR014729">
    <property type="entry name" value="Rossmann-like_a/b/a_fold"/>
</dbReference>
<comment type="function">
    <text evidence="1 10">Catalyzes the reversible adenylation of nicotinate mononucleotide (NaMN) to nicotinic acid adenine dinucleotide (NaAD).</text>
</comment>
<dbReference type="UniPathway" id="UPA00253">
    <property type="reaction ID" value="UER00332"/>
</dbReference>
<dbReference type="PANTHER" id="PTHR39321:SF3">
    <property type="entry name" value="PHOSPHOPANTETHEINE ADENYLYLTRANSFERASE"/>
    <property type="match status" value="1"/>
</dbReference>
<dbReference type="CDD" id="cd02165">
    <property type="entry name" value="NMNAT"/>
    <property type="match status" value="1"/>
</dbReference>
<dbReference type="STRING" id="521045.Kole_2123"/>
<proteinExistence type="inferred from homology"/>
<evidence type="ECO:0000256" key="3">
    <source>
        <dbReference type="ARBA" id="ARBA00022642"/>
    </source>
</evidence>
<dbReference type="eggNOG" id="COG1057">
    <property type="taxonomic scope" value="Bacteria"/>
</dbReference>
<dbReference type="EC" id="2.7.7.18" evidence="10"/>
<keyword evidence="5 10" id="KW-0548">Nucleotidyltransferase</keyword>
<dbReference type="Pfam" id="PF01467">
    <property type="entry name" value="CTP_transf_like"/>
    <property type="match status" value="1"/>
</dbReference>
<keyword evidence="3 10" id="KW-0662">Pyridine nucleotide biosynthesis</keyword>
<reference evidence="12 13" key="1">
    <citation type="submission" date="2009-06" db="EMBL/GenBank/DDBJ databases">
        <title>Complete sequence of Thermotogales bacterium TBF 19.5.1.</title>
        <authorList>
            <consortium name="US DOE Joint Genome Institute"/>
            <person name="Lucas S."/>
            <person name="Copeland A."/>
            <person name="Lapidus A."/>
            <person name="Glavina del Rio T."/>
            <person name="Tice H."/>
            <person name="Bruce D."/>
            <person name="Goodwin L."/>
            <person name="Pitluck S."/>
            <person name="Chertkov O."/>
            <person name="Brettin T."/>
            <person name="Detter J.C."/>
            <person name="Han C."/>
            <person name="Schmutz J."/>
            <person name="Larimer F."/>
            <person name="Land M."/>
            <person name="Hauser L."/>
            <person name="Kyrpides N."/>
            <person name="Ovchinnikova G."/>
            <person name="Noll K."/>
        </authorList>
    </citation>
    <scope>NUCLEOTIDE SEQUENCE [LARGE SCALE GENOMIC DNA]</scope>
    <source>
        <strain evidence="13">ATCC BAA-1733 / DSM 21960 / TBF 19.5.1</strain>
    </source>
</reference>
<evidence type="ECO:0000256" key="6">
    <source>
        <dbReference type="ARBA" id="ARBA00022741"/>
    </source>
</evidence>
<dbReference type="Proteomes" id="UP000002382">
    <property type="component" value="Chromosome"/>
</dbReference>
<keyword evidence="8 10" id="KW-0520">NAD</keyword>
<evidence type="ECO:0000256" key="4">
    <source>
        <dbReference type="ARBA" id="ARBA00022679"/>
    </source>
</evidence>
<dbReference type="NCBIfam" id="TIGR00482">
    <property type="entry name" value="nicotinate (nicotinamide) nucleotide adenylyltransferase"/>
    <property type="match status" value="1"/>
</dbReference>
<evidence type="ECO:0000256" key="1">
    <source>
        <dbReference type="ARBA" id="ARBA00002324"/>
    </source>
</evidence>
<evidence type="ECO:0000256" key="5">
    <source>
        <dbReference type="ARBA" id="ARBA00022695"/>
    </source>
</evidence>
<comment type="catalytic activity">
    <reaction evidence="9 10">
        <text>nicotinate beta-D-ribonucleotide + ATP + H(+) = deamido-NAD(+) + diphosphate</text>
        <dbReference type="Rhea" id="RHEA:22860"/>
        <dbReference type="ChEBI" id="CHEBI:15378"/>
        <dbReference type="ChEBI" id="CHEBI:30616"/>
        <dbReference type="ChEBI" id="CHEBI:33019"/>
        <dbReference type="ChEBI" id="CHEBI:57502"/>
        <dbReference type="ChEBI" id="CHEBI:58437"/>
        <dbReference type="EC" id="2.7.7.18"/>
    </reaction>
</comment>
<feature type="domain" description="Cytidyltransferase-like" evidence="11">
    <location>
        <begin position="10"/>
        <end position="172"/>
    </location>
</feature>
<protein>
    <recommendedName>
        <fullName evidence="10">Probable nicotinate-nucleotide adenylyltransferase</fullName>
        <ecNumber evidence="10">2.7.7.18</ecNumber>
    </recommendedName>
    <alternativeName>
        <fullName evidence="10">Deamido-NAD(+) diphosphorylase</fullName>
    </alternativeName>
    <alternativeName>
        <fullName evidence="10">Deamido-NAD(+) pyrophosphorylase</fullName>
    </alternativeName>
    <alternativeName>
        <fullName evidence="10">Nicotinate mononucleotide adenylyltransferase</fullName>
        <shortName evidence="10">NaMN adenylyltransferase</shortName>
    </alternativeName>
</protein>
<evidence type="ECO:0000256" key="10">
    <source>
        <dbReference type="HAMAP-Rule" id="MF_00244"/>
    </source>
</evidence>
<keyword evidence="7 10" id="KW-0067">ATP-binding</keyword>
<organism evidence="12 13">
    <name type="scientific">Kosmotoga olearia (strain ATCC BAA-1733 / DSM 21960 / TBF 19.5.1)</name>
    <dbReference type="NCBI Taxonomy" id="521045"/>
    <lineage>
        <taxon>Bacteria</taxon>
        <taxon>Thermotogati</taxon>
        <taxon>Thermotogota</taxon>
        <taxon>Thermotogae</taxon>
        <taxon>Kosmotogales</taxon>
        <taxon>Kosmotogaceae</taxon>
        <taxon>Kosmotoga</taxon>
    </lineage>
</organism>
<comment type="pathway">
    <text evidence="2 10">Cofactor biosynthesis; NAD(+) biosynthesis; deamido-NAD(+) from nicotinate D-ribonucleotide: step 1/1.</text>
</comment>
<evidence type="ECO:0000256" key="9">
    <source>
        <dbReference type="ARBA" id="ARBA00048721"/>
    </source>
</evidence>
<sequence length="198" mass="22887">MNTWNKRYGIFGGSFDPIHVGHVIIATRAIEALSLDRLYIVPAYIPPHKTSCNADFQTRFNWIKRVFKGENKIFVSDFEARRGDTSYSIFTIRHFAALYGDKPFFLIGEDSFYELDEWYSYQAILEEAILVVYPRVRKNVPEGKPPISPSERNVHFLKAPLIEISSTEIRERIKEGKSILGMVPCSISEEVRAFYARK</sequence>
<keyword evidence="4 10" id="KW-0808">Transferase</keyword>
<reference evidence="12 13" key="2">
    <citation type="journal article" date="2011" name="J. Bacteriol.">
        <title>Genome Sequence of Kosmotoga olearia Strain TBF 19.5.1, a Thermophilic Bacterium with a Wide Growth Temperature Range, Isolated from the Troll B Oil Platform in the North Sea.</title>
        <authorList>
            <person name="Swithers K.S."/>
            <person name="Dipippo J.L."/>
            <person name="Bruce D.C."/>
            <person name="Detter C."/>
            <person name="Tapia R."/>
            <person name="Han S."/>
            <person name="Goodwin L.A."/>
            <person name="Han J."/>
            <person name="Woyke T."/>
            <person name="Pitluck S."/>
            <person name="Pennacchio L."/>
            <person name="Nolan M."/>
            <person name="Mikhailova N."/>
            <person name="Land M.L."/>
            <person name="Nesbo C.L."/>
            <person name="Gogarten J.P."/>
            <person name="Noll K.M."/>
        </authorList>
    </citation>
    <scope>NUCLEOTIDE SEQUENCE [LARGE SCALE GENOMIC DNA]</scope>
    <source>
        <strain evidence="13">ATCC BAA-1733 / DSM 21960 / TBF 19.5.1</strain>
    </source>
</reference>
<accession>C5CI98</accession>
<dbReference type="InterPro" id="IPR004821">
    <property type="entry name" value="Cyt_trans-like"/>
</dbReference>
<dbReference type="PANTHER" id="PTHR39321">
    <property type="entry name" value="NICOTINATE-NUCLEOTIDE ADENYLYLTRANSFERASE-RELATED"/>
    <property type="match status" value="1"/>
</dbReference>
<keyword evidence="13" id="KW-1185">Reference proteome</keyword>
<dbReference type="InterPro" id="IPR005248">
    <property type="entry name" value="NadD/NMNAT"/>
</dbReference>
<evidence type="ECO:0000256" key="7">
    <source>
        <dbReference type="ARBA" id="ARBA00022840"/>
    </source>
</evidence>
<comment type="similarity">
    <text evidence="10">Belongs to the NadD family.</text>
</comment>
<dbReference type="GO" id="GO:0009435">
    <property type="term" value="P:NAD+ biosynthetic process"/>
    <property type="evidence" value="ECO:0007669"/>
    <property type="project" value="UniProtKB-UniRule"/>
</dbReference>